<dbReference type="Proteomes" id="UP000324222">
    <property type="component" value="Unassembled WGS sequence"/>
</dbReference>
<accession>A0A5B7JQP4</accession>
<evidence type="ECO:0000313" key="1">
    <source>
        <dbReference type="EMBL" id="MPC94654.1"/>
    </source>
</evidence>
<name>A0A5B7JQP4_PORTR</name>
<keyword evidence="2" id="KW-1185">Reference proteome</keyword>
<proteinExistence type="predicted"/>
<protein>
    <submittedName>
        <fullName evidence="1">Uncharacterized protein</fullName>
    </submittedName>
</protein>
<dbReference type="EMBL" id="VSRR010099431">
    <property type="protein sequence ID" value="MPC94654.1"/>
    <property type="molecule type" value="Genomic_DNA"/>
</dbReference>
<sequence length="87" mass="9435">MYSRNPILLKPYRAAIKPRVCVSGLIAAGKAAAVDSSPATPLPGCPARHKHLLSMMMSLRVLATASLAITWRPVLCYVPIREASEYD</sequence>
<gene>
    <name evidence="1" type="ORF">E2C01_089832</name>
</gene>
<comment type="caution">
    <text evidence="1">The sequence shown here is derived from an EMBL/GenBank/DDBJ whole genome shotgun (WGS) entry which is preliminary data.</text>
</comment>
<evidence type="ECO:0000313" key="2">
    <source>
        <dbReference type="Proteomes" id="UP000324222"/>
    </source>
</evidence>
<reference evidence="1 2" key="1">
    <citation type="submission" date="2019-05" db="EMBL/GenBank/DDBJ databases">
        <title>Another draft genome of Portunus trituberculatus and its Hox gene families provides insights of decapod evolution.</title>
        <authorList>
            <person name="Jeong J.-H."/>
            <person name="Song I."/>
            <person name="Kim S."/>
            <person name="Choi T."/>
            <person name="Kim D."/>
            <person name="Ryu S."/>
            <person name="Kim W."/>
        </authorList>
    </citation>
    <scope>NUCLEOTIDE SEQUENCE [LARGE SCALE GENOMIC DNA]</scope>
    <source>
        <tissue evidence="1">Muscle</tissue>
    </source>
</reference>
<organism evidence="1 2">
    <name type="scientific">Portunus trituberculatus</name>
    <name type="common">Swimming crab</name>
    <name type="synonym">Neptunus trituberculatus</name>
    <dbReference type="NCBI Taxonomy" id="210409"/>
    <lineage>
        <taxon>Eukaryota</taxon>
        <taxon>Metazoa</taxon>
        <taxon>Ecdysozoa</taxon>
        <taxon>Arthropoda</taxon>
        <taxon>Crustacea</taxon>
        <taxon>Multicrustacea</taxon>
        <taxon>Malacostraca</taxon>
        <taxon>Eumalacostraca</taxon>
        <taxon>Eucarida</taxon>
        <taxon>Decapoda</taxon>
        <taxon>Pleocyemata</taxon>
        <taxon>Brachyura</taxon>
        <taxon>Eubrachyura</taxon>
        <taxon>Portunoidea</taxon>
        <taxon>Portunidae</taxon>
        <taxon>Portuninae</taxon>
        <taxon>Portunus</taxon>
    </lineage>
</organism>
<dbReference type="AlphaFoldDB" id="A0A5B7JQP4"/>